<evidence type="ECO:0000256" key="1">
    <source>
        <dbReference type="SAM" id="Phobius"/>
    </source>
</evidence>
<accession>A0A9P2TAW9</accession>
<keyword evidence="3" id="KW-1185">Reference proteome</keyword>
<feature type="transmembrane region" description="Helical" evidence="1">
    <location>
        <begin position="102"/>
        <end position="124"/>
    </location>
</feature>
<gene>
    <name evidence="2" type="ORF">TM51_07261</name>
</gene>
<keyword evidence="1" id="KW-0812">Transmembrane</keyword>
<feature type="transmembrane region" description="Helical" evidence="1">
    <location>
        <begin position="130"/>
        <end position="151"/>
    </location>
</feature>
<evidence type="ECO:0000313" key="3">
    <source>
        <dbReference type="Proteomes" id="UP000014184"/>
    </source>
</evidence>
<protein>
    <submittedName>
        <fullName evidence="2">Uncharacterized protein</fullName>
    </submittedName>
</protein>
<reference evidence="2 3" key="1">
    <citation type="journal article" date="2013" name="Genome Announc.">
        <title>Draft Genome Sequence of the Lignocellulose Decomposer Thermobifida fusca Strain TM51.</title>
        <authorList>
            <person name="Toth A."/>
            <person name="Barna T."/>
            <person name="Nagy I."/>
            <person name="Horvath B."/>
            <person name="Nagy I."/>
            <person name="Tancsics A."/>
            <person name="Kriszt B."/>
            <person name="Baka E."/>
            <person name="Fekete C."/>
            <person name="Kukolya J."/>
        </authorList>
    </citation>
    <scope>NUCLEOTIDE SEQUENCE [LARGE SCALE GENOMIC DNA]</scope>
    <source>
        <strain evidence="2 3">TM51</strain>
    </source>
</reference>
<name>A0A9P2TAW9_THEFU</name>
<proteinExistence type="predicted"/>
<keyword evidence="1" id="KW-1133">Transmembrane helix</keyword>
<organism evidence="2 3">
    <name type="scientific">Thermobifida fusca TM51</name>
    <dbReference type="NCBI Taxonomy" id="1169414"/>
    <lineage>
        <taxon>Bacteria</taxon>
        <taxon>Bacillati</taxon>
        <taxon>Actinomycetota</taxon>
        <taxon>Actinomycetes</taxon>
        <taxon>Streptosporangiales</taxon>
        <taxon>Nocardiopsidaceae</taxon>
        <taxon>Thermobifida</taxon>
    </lineage>
</organism>
<evidence type="ECO:0000313" key="2">
    <source>
        <dbReference type="EMBL" id="EOR71548.1"/>
    </source>
</evidence>
<keyword evidence="1" id="KW-0472">Membrane</keyword>
<comment type="caution">
    <text evidence="2">The sequence shown here is derived from an EMBL/GenBank/DDBJ whole genome shotgun (WGS) entry which is preliminary data.</text>
</comment>
<dbReference type="EMBL" id="AOSG01000034">
    <property type="protein sequence ID" value="EOR71548.1"/>
    <property type="molecule type" value="Genomic_DNA"/>
</dbReference>
<dbReference type="AlphaFoldDB" id="A0A9P2TAW9"/>
<feature type="transmembrane region" description="Helical" evidence="1">
    <location>
        <begin position="172"/>
        <end position="190"/>
    </location>
</feature>
<dbReference type="Proteomes" id="UP000014184">
    <property type="component" value="Unassembled WGS sequence"/>
</dbReference>
<dbReference type="RefSeq" id="WP_016188623.1">
    <property type="nucleotide sequence ID" value="NZ_AOSG01000034.1"/>
</dbReference>
<sequence>MVIVDQITTNTPYGGYRTAVDLTIVEAWNLWWSGNQLTDHTLYGVSILWLSRAGKLLTFLAGVTIVLDAIGPERLRAYADRVKHTGRHRSQMWREFPVTTRLLYVGIIASSVLSLTSALLIVLYDGEPVWLFFAWWGIAGIVLFLFDFLSITGRAAQAAAWVLEHDRLDRTVRAIAVPLFLTGFVLDFLAA</sequence>